<keyword evidence="4" id="KW-1185">Reference proteome</keyword>
<accession>A0ABZ1LP72</accession>
<evidence type="ECO:0000313" key="4">
    <source>
        <dbReference type="Proteomes" id="UP001622594"/>
    </source>
</evidence>
<feature type="signal peptide" evidence="2">
    <location>
        <begin position="1"/>
        <end position="28"/>
    </location>
</feature>
<feature type="chain" id="PRO_5045152272" description="Lipoprotein" evidence="2">
    <location>
        <begin position="29"/>
        <end position="199"/>
    </location>
</feature>
<dbReference type="Proteomes" id="UP001622594">
    <property type="component" value="Chromosome"/>
</dbReference>
<protein>
    <recommendedName>
        <fullName evidence="5">Lipoprotein</fullName>
    </recommendedName>
</protein>
<gene>
    <name evidence="3" type="ORF">OG814_27025</name>
</gene>
<evidence type="ECO:0000256" key="2">
    <source>
        <dbReference type="SAM" id="SignalP"/>
    </source>
</evidence>
<feature type="compositionally biased region" description="Low complexity" evidence="1">
    <location>
        <begin position="39"/>
        <end position="94"/>
    </location>
</feature>
<proteinExistence type="predicted"/>
<dbReference type="EMBL" id="CP108188">
    <property type="protein sequence ID" value="WTR75564.1"/>
    <property type="molecule type" value="Genomic_DNA"/>
</dbReference>
<sequence>MSSGSASLTRVRGAAVAVLLLGALSVSCGTSDKGDDRSAGSTASSGATVTATPTDSAPATATATATGDATATTAPTGAGTTAPAATPDATPSATESEPVSLVRDAFAGLQATLNDSCTPGNCAYFLGRVYDELHRLDRAMKADAKGPGHFPEPIKLIAKLDTELDGDRSFENLKKHQPLLLGTRDKINTWMQGHPDDYR</sequence>
<name>A0ABZ1LP72_9ACTN</name>
<evidence type="ECO:0000256" key="1">
    <source>
        <dbReference type="SAM" id="MobiDB-lite"/>
    </source>
</evidence>
<reference evidence="3 4" key="1">
    <citation type="submission" date="2022-10" db="EMBL/GenBank/DDBJ databases">
        <title>The complete genomes of actinobacterial strains from the NBC collection.</title>
        <authorList>
            <person name="Joergensen T.S."/>
            <person name="Alvarez Arevalo M."/>
            <person name="Sterndorff E.B."/>
            <person name="Faurdal D."/>
            <person name="Vuksanovic O."/>
            <person name="Mourched A.-S."/>
            <person name="Charusanti P."/>
            <person name="Shaw S."/>
            <person name="Blin K."/>
            <person name="Weber T."/>
        </authorList>
    </citation>
    <scope>NUCLEOTIDE SEQUENCE [LARGE SCALE GENOMIC DNA]</scope>
    <source>
        <strain evidence="3 4">NBC_00123</strain>
    </source>
</reference>
<organism evidence="3 4">
    <name type="scientific">Streptomyces zaomyceticus</name>
    <dbReference type="NCBI Taxonomy" id="68286"/>
    <lineage>
        <taxon>Bacteria</taxon>
        <taxon>Bacillati</taxon>
        <taxon>Actinomycetota</taxon>
        <taxon>Actinomycetes</taxon>
        <taxon>Kitasatosporales</taxon>
        <taxon>Streptomycetaceae</taxon>
        <taxon>Streptomyces</taxon>
    </lineage>
</organism>
<feature type="region of interest" description="Disordered" evidence="1">
    <location>
        <begin position="30"/>
        <end position="98"/>
    </location>
</feature>
<evidence type="ECO:0008006" key="5">
    <source>
        <dbReference type="Google" id="ProtNLM"/>
    </source>
</evidence>
<evidence type="ECO:0000313" key="3">
    <source>
        <dbReference type="EMBL" id="WTR75564.1"/>
    </source>
</evidence>
<keyword evidence="2" id="KW-0732">Signal</keyword>